<keyword evidence="3" id="KW-1185">Reference proteome</keyword>
<dbReference type="SMART" id="SM01321">
    <property type="entry name" value="Y1_Tnp"/>
    <property type="match status" value="1"/>
</dbReference>
<name>A0ABY4BR53_9FLAO</name>
<dbReference type="NCBIfam" id="NF033573">
    <property type="entry name" value="transpos_IS200"/>
    <property type="match status" value="1"/>
</dbReference>
<dbReference type="EMBL" id="CP094532">
    <property type="protein sequence ID" value="UOE41667.1"/>
    <property type="molecule type" value="Genomic_DNA"/>
</dbReference>
<evidence type="ECO:0000259" key="1">
    <source>
        <dbReference type="SMART" id="SM01321"/>
    </source>
</evidence>
<dbReference type="Gene3D" id="3.30.70.1290">
    <property type="entry name" value="Transposase IS200-like"/>
    <property type="match status" value="1"/>
</dbReference>
<dbReference type="Proteomes" id="UP000831460">
    <property type="component" value="Chromosome"/>
</dbReference>
<gene>
    <name evidence="2" type="primary">tnpA</name>
    <name evidence="2" type="ORF">MTP09_03235</name>
</gene>
<dbReference type="RefSeq" id="WP_243550513.1">
    <property type="nucleotide sequence ID" value="NZ_CP094532.1"/>
</dbReference>
<protein>
    <submittedName>
        <fullName evidence="2">IS200/IS605 family transposase</fullName>
    </submittedName>
</protein>
<dbReference type="Pfam" id="PF01797">
    <property type="entry name" value="Y1_Tnp"/>
    <property type="match status" value="1"/>
</dbReference>
<evidence type="ECO:0000313" key="3">
    <source>
        <dbReference type="Proteomes" id="UP000831460"/>
    </source>
</evidence>
<dbReference type="InterPro" id="IPR036515">
    <property type="entry name" value="Transposase_17_sf"/>
</dbReference>
<proteinExistence type="predicted"/>
<dbReference type="InterPro" id="IPR002686">
    <property type="entry name" value="Transposase_17"/>
</dbReference>
<reference evidence="2 3" key="1">
    <citation type="submission" date="2022-03" db="EMBL/GenBank/DDBJ databases">
        <title>Chryseobacterium sp. isolated from particulate matters in swine house.</title>
        <authorList>
            <person name="Won M."/>
            <person name="Kim S.-J."/>
            <person name="Kwon S.-W."/>
        </authorList>
    </citation>
    <scope>NUCLEOTIDE SEQUENCE [LARGE SCALE GENOMIC DNA]</scope>
    <source>
        <strain evidence="2 3">SC2-2</strain>
    </source>
</reference>
<accession>A0ABY4BR53</accession>
<sequence length="159" mass="18785">MANVYSQVYIQLIFAVKGRSNLIRNDRREDVQKYITGIIQNKGQKVLAIYSNPDHIHILVGLNKFDVSISELVRDIKASSSKMINEECWFLGKFHWQEGYGVFSYSKSQIDQVAKYVLNQEAHHKKQTFRQEYVEILEKFEIDFKNEYLFEFYEGEEGN</sequence>
<dbReference type="PANTHER" id="PTHR33360:SF2">
    <property type="entry name" value="TRANSPOSASE FOR INSERTION SEQUENCE ELEMENT IS200"/>
    <property type="match status" value="1"/>
</dbReference>
<evidence type="ECO:0000313" key="2">
    <source>
        <dbReference type="EMBL" id="UOE41667.1"/>
    </source>
</evidence>
<dbReference type="PANTHER" id="PTHR33360">
    <property type="entry name" value="TRANSPOSASE FOR INSERTION SEQUENCE ELEMENT IS200"/>
    <property type="match status" value="1"/>
</dbReference>
<organism evidence="2 3">
    <name type="scientific">Chryseobacterium suipulveris</name>
    <dbReference type="NCBI Taxonomy" id="2929800"/>
    <lineage>
        <taxon>Bacteria</taxon>
        <taxon>Pseudomonadati</taxon>
        <taxon>Bacteroidota</taxon>
        <taxon>Flavobacteriia</taxon>
        <taxon>Flavobacteriales</taxon>
        <taxon>Weeksellaceae</taxon>
        <taxon>Chryseobacterium group</taxon>
        <taxon>Chryseobacterium</taxon>
    </lineage>
</organism>
<feature type="domain" description="Transposase IS200-like" evidence="1">
    <location>
        <begin position="5"/>
        <end position="120"/>
    </location>
</feature>
<dbReference type="SUPFAM" id="SSF143422">
    <property type="entry name" value="Transposase IS200-like"/>
    <property type="match status" value="1"/>
</dbReference>